<proteinExistence type="predicted"/>
<dbReference type="Proteomes" id="UP000184335">
    <property type="component" value="Unassembled WGS sequence"/>
</dbReference>
<dbReference type="AlphaFoldDB" id="A0A1M6AEL9"/>
<dbReference type="RefSeq" id="WP_073177564.1">
    <property type="nucleotide sequence ID" value="NZ_FQYI01000001.1"/>
</dbReference>
<protein>
    <recommendedName>
        <fullName evidence="3">ParE toxin of type II toxin-antitoxin system, parDE</fullName>
    </recommendedName>
</protein>
<keyword evidence="2" id="KW-1185">Reference proteome</keyword>
<gene>
    <name evidence="1" type="ORF">SAMN05443429_101263</name>
</gene>
<accession>A0A1M6AEL9</accession>
<dbReference type="EMBL" id="FQYI01000001">
    <property type="protein sequence ID" value="SHI34909.1"/>
    <property type="molecule type" value="Genomic_DNA"/>
</dbReference>
<evidence type="ECO:0000313" key="2">
    <source>
        <dbReference type="Proteomes" id="UP000184335"/>
    </source>
</evidence>
<dbReference type="OrthoDB" id="1098070at2"/>
<name>A0A1M6AEL9_9FLAO</name>
<dbReference type="STRING" id="1118202.SAMN05443429_101263"/>
<evidence type="ECO:0000313" key="1">
    <source>
        <dbReference type="EMBL" id="SHI34909.1"/>
    </source>
</evidence>
<organism evidence="1 2">
    <name type="scientific">Cruoricaptor ignavus</name>
    <dbReference type="NCBI Taxonomy" id="1118202"/>
    <lineage>
        <taxon>Bacteria</taxon>
        <taxon>Pseudomonadati</taxon>
        <taxon>Bacteroidota</taxon>
        <taxon>Flavobacteriia</taxon>
        <taxon>Flavobacteriales</taxon>
        <taxon>Weeksellaceae</taxon>
        <taxon>Cruoricaptor</taxon>
    </lineage>
</organism>
<sequence length="64" mass="7713">MYKIIWSPIADKEFSANLVFWTEHNYSNSYSLKIISEVMRLQEILRENPTSENQPRKTVRFSKF</sequence>
<reference evidence="1 2" key="1">
    <citation type="submission" date="2016-11" db="EMBL/GenBank/DDBJ databases">
        <authorList>
            <person name="Jaros S."/>
            <person name="Januszkiewicz K."/>
            <person name="Wedrychowicz H."/>
        </authorList>
    </citation>
    <scope>NUCLEOTIDE SEQUENCE [LARGE SCALE GENOMIC DNA]</scope>
    <source>
        <strain evidence="1 2">DSM 25479</strain>
    </source>
</reference>
<evidence type="ECO:0008006" key="3">
    <source>
        <dbReference type="Google" id="ProtNLM"/>
    </source>
</evidence>